<name>A0A094QD31_9ZZZZ</name>
<reference evidence="1" key="2">
    <citation type="submission" date="2020-05" db="EMBL/GenBank/DDBJ databases">
        <authorList>
            <person name="Chiriac C."/>
            <person name="Salcher M."/>
            <person name="Ghai R."/>
            <person name="Kavagutti S V."/>
        </authorList>
    </citation>
    <scope>NUCLEOTIDE SEQUENCE</scope>
</reference>
<evidence type="ECO:0000313" key="2">
    <source>
        <dbReference type="EMBL" id="KGA20084.1"/>
    </source>
</evidence>
<proteinExistence type="predicted"/>
<reference evidence="2" key="1">
    <citation type="submission" date="2014-05" db="EMBL/GenBank/DDBJ databases">
        <title>Key roles for freshwater Actinobacteria revealed by deep metagenomic sequencing.</title>
        <authorList>
            <person name="Ghai R."/>
            <person name="Mizuno C.M."/>
            <person name="Picazo A."/>
            <person name="Camacho A."/>
            <person name="Rodriguez-Valera F."/>
        </authorList>
    </citation>
    <scope>NUCLEOTIDE SEQUENCE</scope>
</reference>
<evidence type="ECO:0000313" key="1">
    <source>
        <dbReference type="EMBL" id="CAB4650051.1"/>
    </source>
</evidence>
<gene>
    <name evidence="2" type="ORF">GM50_3445</name>
    <name evidence="1" type="ORF">UFOPK2243_00425</name>
</gene>
<protein>
    <submittedName>
        <fullName evidence="1">Unannotated protein</fullName>
    </submittedName>
</protein>
<dbReference type="EMBL" id="CAEZWL010000007">
    <property type="protein sequence ID" value="CAB4650051.1"/>
    <property type="molecule type" value="Genomic_DNA"/>
</dbReference>
<accession>A0A094QD31</accession>
<dbReference type="EMBL" id="JNSK01000006">
    <property type="protein sequence ID" value="KGA20084.1"/>
    <property type="molecule type" value="Genomic_DNA"/>
</dbReference>
<organism evidence="2">
    <name type="scientific">freshwater metagenome</name>
    <dbReference type="NCBI Taxonomy" id="449393"/>
    <lineage>
        <taxon>unclassified sequences</taxon>
        <taxon>metagenomes</taxon>
        <taxon>ecological metagenomes</taxon>
    </lineage>
</organism>
<dbReference type="AlphaFoldDB" id="A0A094QD31"/>
<sequence length="59" mass="6034">MSVQGVSTQVAVAAAISHAHSHLATAAANKRTSWPRASKPAFYAAFYATADEATGGSIE</sequence>